<feature type="transmembrane region" description="Helical" evidence="7">
    <location>
        <begin position="344"/>
        <end position="363"/>
    </location>
</feature>
<dbReference type="PANTHER" id="PTHR23517:SF2">
    <property type="entry name" value="MULTIDRUG RESISTANCE PROTEIN MDTH"/>
    <property type="match status" value="1"/>
</dbReference>
<comment type="subcellular location">
    <subcellularLocation>
        <location evidence="1">Cell membrane</location>
        <topology evidence="1">Multi-pass membrane protein</topology>
    </subcellularLocation>
</comment>
<dbReference type="PROSITE" id="PS50850">
    <property type="entry name" value="MFS"/>
    <property type="match status" value="1"/>
</dbReference>
<dbReference type="PANTHER" id="PTHR23517">
    <property type="entry name" value="RESISTANCE PROTEIN MDTM, PUTATIVE-RELATED-RELATED"/>
    <property type="match status" value="1"/>
</dbReference>
<evidence type="ECO:0000313" key="9">
    <source>
        <dbReference type="EMBL" id="QNF33916.1"/>
    </source>
</evidence>
<proteinExistence type="predicted"/>
<evidence type="ECO:0000313" key="10">
    <source>
        <dbReference type="Proteomes" id="UP000515237"/>
    </source>
</evidence>
<gene>
    <name evidence="9" type="ORF">HUW51_14730</name>
</gene>
<dbReference type="Gene3D" id="1.20.1250.20">
    <property type="entry name" value="MFS general substrate transporter like domains"/>
    <property type="match status" value="1"/>
</dbReference>
<dbReference type="GO" id="GO:0022857">
    <property type="term" value="F:transmembrane transporter activity"/>
    <property type="evidence" value="ECO:0007669"/>
    <property type="project" value="InterPro"/>
</dbReference>
<protein>
    <submittedName>
        <fullName evidence="9">MFS transporter</fullName>
    </submittedName>
</protein>
<evidence type="ECO:0000256" key="3">
    <source>
        <dbReference type="ARBA" id="ARBA00022475"/>
    </source>
</evidence>
<feature type="transmembrane region" description="Helical" evidence="7">
    <location>
        <begin position="258"/>
        <end position="277"/>
    </location>
</feature>
<evidence type="ECO:0000256" key="1">
    <source>
        <dbReference type="ARBA" id="ARBA00004651"/>
    </source>
</evidence>
<keyword evidence="5 7" id="KW-1133">Transmembrane helix</keyword>
<evidence type="ECO:0000259" key="8">
    <source>
        <dbReference type="PROSITE" id="PS50850"/>
    </source>
</evidence>
<dbReference type="Pfam" id="PF07690">
    <property type="entry name" value="MFS_1"/>
    <property type="match status" value="1"/>
</dbReference>
<reference evidence="9 10" key="1">
    <citation type="journal article" date="2018" name="Int. J. Syst. Evol. Microbiol.">
        <title>Adhaeribacter swui sp. nov., isolated from wet mud.</title>
        <authorList>
            <person name="Kim D.U."/>
            <person name="Kim K.W."/>
            <person name="Kang M.S."/>
            <person name="Kim J.Y."/>
            <person name="Jang J.H."/>
            <person name="Kim M.K."/>
        </authorList>
    </citation>
    <scope>NUCLEOTIDE SEQUENCE [LARGE SCALE GENOMIC DNA]</scope>
    <source>
        <strain evidence="9 10">KCTC 52873</strain>
    </source>
</reference>
<accession>A0A7G7G9T2</accession>
<dbReference type="InterPro" id="IPR011701">
    <property type="entry name" value="MFS"/>
</dbReference>
<evidence type="ECO:0000256" key="6">
    <source>
        <dbReference type="ARBA" id="ARBA00023136"/>
    </source>
</evidence>
<dbReference type="RefSeq" id="WP_185270398.1">
    <property type="nucleotide sequence ID" value="NZ_CP055156.1"/>
</dbReference>
<keyword evidence="10" id="KW-1185">Reference proteome</keyword>
<evidence type="ECO:0000256" key="5">
    <source>
        <dbReference type="ARBA" id="ARBA00022989"/>
    </source>
</evidence>
<evidence type="ECO:0000256" key="4">
    <source>
        <dbReference type="ARBA" id="ARBA00022692"/>
    </source>
</evidence>
<feature type="transmembrane region" description="Helical" evidence="7">
    <location>
        <begin position="284"/>
        <end position="305"/>
    </location>
</feature>
<sequence>MNPIFSIYRNAFSGLSTPAWMLALVMLINRTGAMVLPFLSIYLTEVLHFTVQQVGFTLSLFGLGSMCGSFLGGWLTDKLGHFRVQVMSLLGSGVCFFLLLPLKTFVAFAPGMFFLSLIAECLRPANAASVSFYTSGANITRAFSLNRMAVNLGFSIGPVLGGLLATFSYQWLFLADGFSSLAAGLFFYFYFRHRQGHAPTTKTTTDTAPIRNSPYRDQKYVLYAVLSGCFGIIFFQFFSNLPLYYRQVYELPRTNIGLLFALNGFVVFSLEMILVYLLGPRFKLAHLISIGTLLVGFSFIILNWFQGVWMLYLSMFLLSVAEILAMPFMATVPVQRSDTSNRGAYMGLFNLSYSVAFVVGPYLGSSIITHFGFPVLWGFTATLATITSLGFWMLVPKMEKAQEPERVTG</sequence>
<dbReference type="Proteomes" id="UP000515237">
    <property type="component" value="Chromosome"/>
</dbReference>
<keyword evidence="3" id="KW-1003">Cell membrane</keyword>
<keyword evidence="6 7" id="KW-0472">Membrane</keyword>
<feature type="transmembrane region" description="Helical" evidence="7">
    <location>
        <begin position="148"/>
        <end position="165"/>
    </location>
</feature>
<feature type="transmembrane region" description="Helical" evidence="7">
    <location>
        <begin position="171"/>
        <end position="191"/>
    </location>
</feature>
<keyword evidence="4 7" id="KW-0812">Transmembrane</keyword>
<dbReference type="AlphaFoldDB" id="A0A7G7G9T2"/>
<dbReference type="GO" id="GO:0005886">
    <property type="term" value="C:plasma membrane"/>
    <property type="evidence" value="ECO:0007669"/>
    <property type="project" value="UniProtKB-SubCell"/>
</dbReference>
<feature type="transmembrane region" description="Helical" evidence="7">
    <location>
        <begin position="311"/>
        <end position="332"/>
    </location>
</feature>
<dbReference type="EMBL" id="CP055156">
    <property type="protein sequence ID" value="QNF33916.1"/>
    <property type="molecule type" value="Genomic_DNA"/>
</dbReference>
<feature type="transmembrane region" description="Helical" evidence="7">
    <location>
        <begin position="220"/>
        <end position="238"/>
    </location>
</feature>
<feature type="transmembrane region" description="Helical" evidence="7">
    <location>
        <begin position="375"/>
        <end position="395"/>
    </location>
</feature>
<feature type="transmembrane region" description="Helical" evidence="7">
    <location>
        <begin position="20"/>
        <end position="43"/>
    </location>
</feature>
<dbReference type="SUPFAM" id="SSF103473">
    <property type="entry name" value="MFS general substrate transporter"/>
    <property type="match status" value="1"/>
</dbReference>
<name>A0A7G7G9T2_9BACT</name>
<evidence type="ECO:0000256" key="7">
    <source>
        <dbReference type="SAM" id="Phobius"/>
    </source>
</evidence>
<dbReference type="InterPro" id="IPR050171">
    <property type="entry name" value="MFS_Transporters"/>
</dbReference>
<dbReference type="InterPro" id="IPR020846">
    <property type="entry name" value="MFS_dom"/>
</dbReference>
<dbReference type="InterPro" id="IPR036259">
    <property type="entry name" value="MFS_trans_sf"/>
</dbReference>
<organism evidence="9 10">
    <name type="scientific">Adhaeribacter swui</name>
    <dbReference type="NCBI Taxonomy" id="2086471"/>
    <lineage>
        <taxon>Bacteria</taxon>
        <taxon>Pseudomonadati</taxon>
        <taxon>Bacteroidota</taxon>
        <taxon>Cytophagia</taxon>
        <taxon>Cytophagales</taxon>
        <taxon>Hymenobacteraceae</taxon>
        <taxon>Adhaeribacter</taxon>
    </lineage>
</organism>
<keyword evidence="2" id="KW-0813">Transport</keyword>
<feature type="transmembrane region" description="Helical" evidence="7">
    <location>
        <begin position="55"/>
        <end position="76"/>
    </location>
</feature>
<evidence type="ECO:0000256" key="2">
    <source>
        <dbReference type="ARBA" id="ARBA00022448"/>
    </source>
</evidence>
<feature type="domain" description="Major facilitator superfamily (MFS) profile" evidence="8">
    <location>
        <begin position="18"/>
        <end position="399"/>
    </location>
</feature>
<dbReference type="KEGG" id="aswu:HUW51_14730"/>